<dbReference type="InterPro" id="IPR033570">
    <property type="entry name" value="SCNM1"/>
</dbReference>
<dbReference type="PANTHER" id="PTHR32297:SF1">
    <property type="entry name" value="SODIUM CHANNEL MODIFIER 1"/>
    <property type="match status" value="1"/>
</dbReference>
<dbReference type="Pfam" id="PF15803">
    <property type="entry name" value="zf-SCNM1"/>
    <property type="match status" value="1"/>
</dbReference>
<evidence type="ECO:0000256" key="1">
    <source>
        <dbReference type="ARBA" id="ARBA00004324"/>
    </source>
</evidence>
<feature type="compositionally biased region" description="Low complexity" evidence="11">
    <location>
        <begin position="84"/>
        <end position="93"/>
    </location>
</feature>
<reference evidence="14 15" key="1">
    <citation type="submission" date="2021-09" db="EMBL/GenBank/DDBJ databases">
        <title>Genomic insights and catalytic innovation underlie evolution of tropane alkaloids biosynthesis.</title>
        <authorList>
            <person name="Wang Y.-J."/>
            <person name="Tian T."/>
            <person name="Huang J.-P."/>
            <person name="Huang S.-X."/>
        </authorList>
    </citation>
    <scope>NUCLEOTIDE SEQUENCE [LARGE SCALE GENOMIC DNA]</scope>
    <source>
        <strain evidence="14">KIB-2018</strain>
        <tissue evidence="14">Leaf</tissue>
    </source>
</reference>
<keyword evidence="6" id="KW-0747">Spliceosome</keyword>
<feature type="domain" description="Sodium channel modifier 1 zinc-finger" evidence="12">
    <location>
        <begin position="31"/>
        <end position="57"/>
    </location>
</feature>
<dbReference type="Proteomes" id="UP001159364">
    <property type="component" value="Linkage Group LG04"/>
</dbReference>
<evidence type="ECO:0000256" key="8">
    <source>
        <dbReference type="ARBA" id="ARBA00022833"/>
    </source>
</evidence>
<dbReference type="GO" id="GO:0006397">
    <property type="term" value="P:mRNA processing"/>
    <property type="evidence" value="ECO:0007669"/>
    <property type="project" value="UniProtKB-KW"/>
</dbReference>
<dbReference type="PANTHER" id="PTHR32297">
    <property type="entry name" value="SODIUM CHANNEL MODIFIER 1"/>
    <property type="match status" value="1"/>
</dbReference>
<dbReference type="GO" id="GO:0016607">
    <property type="term" value="C:nuclear speck"/>
    <property type="evidence" value="ECO:0007669"/>
    <property type="project" value="UniProtKB-SubCell"/>
</dbReference>
<evidence type="ECO:0000256" key="4">
    <source>
        <dbReference type="ARBA" id="ARBA00022664"/>
    </source>
</evidence>
<dbReference type="GO" id="GO:0008380">
    <property type="term" value="P:RNA splicing"/>
    <property type="evidence" value="ECO:0007669"/>
    <property type="project" value="UniProtKB-KW"/>
</dbReference>
<evidence type="ECO:0000256" key="6">
    <source>
        <dbReference type="ARBA" id="ARBA00022728"/>
    </source>
</evidence>
<accession>A0AAV8TKI1</accession>
<keyword evidence="10" id="KW-0539">Nucleus</keyword>
<evidence type="ECO:0000256" key="11">
    <source>
        <dbReference type="SAM" id="MobiDB-lite"/>
    </source>
</evidence>
<sequence length="211" mass="23881">MSVFGGDSWAREAQHRKRRVEEKLSNGKFTCLVCPHNPVLDSLIMLNMHRKGSRHLAAESRLKERELSRQNEISKRLALSDPPGGSNNSGNSSKRVQLPSKPLIDHTRKAASEALCKKLPQESSESQKFDAKSSQVHVKNAAIIPRVIRSYPATQASSVSHTPEELDLRARRDRELKFIEAGWKRDCHGRWFKDENVEFDSDEEDPNVCLG</sequence>
<organism evidence="14 15">
    <name type="scientific">Erythroxylum novogranatense</name>
    <dbReference type="NCBI Taxonomy" id="1862640"/>
    <lineage>
        <taxon>Eukaryota</taxon>
        <taxon>Viridiplantae</taxon>
        <taxon>Streptophyta</taxon>
        <taxon>Embryophyta</taxon>
        <taxon>Tracheophyta</taxon>
        <taxon>Spermatophyta</taxon>
        <taxon>Magnoliopsida</taxon>
        <taxon>eudicotyledons</taxon>
        <taxon>Gunneridae</taxon>
        <taxon>Pentapetalae</taxon>
        <taxon>rosids</taxon>
        <taxon>fabids</taxon>
        <taxon>Malpighiales</taxon>
        <taxon>Erythroxylaceae</taxon>
        <taxon>Erythroxylum</taxon>
    </lineage>
</organism>
<comment type="caution">
    <text evidence="14">The sequence shown here is derived from an EMBL/GenBank/DDBJ whole genome shotgun (WGS) entry which is preliminary data.</text>
</comment>
<feature type="compositionally biased region" description="Basic and acidic residues" evidence="11">
    <location>
        <begin position="57"/>
        <end position="75"/>
    </location>
</feature>
<dbReference type="InterPro" id="IPR031625">
    <property type="entry name" value="SCNM1_acidic"/>
</dbReference>
<evidence type="ECO:0000256" key="3">
    <source>
        <dbReference type="ARBA" id="ARBA00020620"/>
    </source>
</evidence>
<feature type="domain" description="Sodium channel modifier 1 acidic C-terminal" evidence="13">
    <location>
        <begin position="174"/>
        <end position="207"/>
    </location>
</feature>
<evidence type="ECO:0000256" key="7">
    <source>
        <dbReference type="ARBA" id="ARBA00022771"/>
    </source>
</evidence>
<keyword evidence="8" id="KW-0862">Zinc</keyword>
<evidence type="ECO:0000259" key="13">
    <source>
        <dbReference type="Pfam" id="PF15805"/>
    </source>
</evidence>
<evidence type="ECO:0000313" key="14">
    <source>
        <dbReference type="EMBL" id="KAJ8766639.1"/>
    </source>
</evidence>
<evidence type="ECO:0000256" key="10">
    <source>
        <dbReference type="ARBA" id="ARBA00023242"/>
    </source>
</evidence>
<name>A0AAV8TKI1_9ROSI</name>
<dbReference type="EMBL" id="JAIWQS010000004">
    <property type="protein sequence ID" value="KAJ8766639.1"/>
    <property type="molecule type" value="Genomic_DNA"/>
</dbReference>
<proteinExistence type="predicted"/>
<protein>
    <recommendedName>
        <fullName evidence="3">Sodium channel modifier 1</fullName>
    </recommendedName>
</protein>
<evidence type="ECO:0000259" key="12">
    <source>
        <dbReference type="Pfam" id="PF15803"/>
    </source>
</evidence>
<dbReference type="AlphaFoldDB" id="A0AAV8TKI1"/>
<keyword evidence="9" id="KW-0508">mRNA splicing</keyword>
<dbReference type="GO" id="GO:0005681">
    <property type="term" value="C:spliceosomal complex"/>
    <property type="evidence" value="ECO:0007669"/>
    <property type="project" value="UniProtKB-KW"/>
</dbReference>
<evidence type="ECO:0000313" key="15">
    <source>
        <dbReference type="Proteomes" id="UP001159364"/>
    </source>
</evidence>
<evidence type="ECO:0000256" key="5">
    <source>
        <dbReference type="ARBA" id="ARBA00022723"/>
    </source>
</evidence>
<keyword evidence="4" id="KW-0507">mRNA processing</keyword>
<evidence type="ECO:0000256" key="9">
    <source>
        <dbReference type="ARBA" id="ARBA00023187"/>
    </source>
</evidence>
<keyword evidence="5" id="KW-0479">Metal-binding</keyword>
<keyword evidence="15" id="KW-1185">Reference proteome</keyword>
<evidence type="ECO:0000256" key="2">
    <source>
        <dbReference type="ARBA" id="ARBA00004642"/>
    </source>
</evidence>
<dbReference type="GO" id="GO:0008270">
    <property type="term" value="F:zinc ion binding"/>
    <property type="evidence" value="ECO:0007669"/>
    <property type="project" value="UniProtKB-KW"/>
</dbReference>
<dbReference type="Pfam" id="PF15805">
    <property type="entry name" value="SCNM1_acidic"/>
    <property type="match status" value="1"/>
</dbReference>
<feature type="region of interest" description="Disordered" evidence="11">
    <location>
        <begin position="57"/>
        <end position="101"/>
    </location>
</feature>
<dbReference type="InterPro" id="IPR031622">
    <property type="entry name" value="Znf-SCNM1"/>
</dbReference>
<gene>
    <name evidence="14" type="ORF">K2173_001159</name>
</gene>
<keyword evidence="7" id="KW-0863">Zinc-finger</keyword>
<comment type="subcellular location">
    <subcellularLocation>
        <location evidence="1">Nucleus speckle</location>
    </subcellularLocation>
    <subcellularLocation>
        <location evidence="2">Nucleus</location>
        <location evidence="2">Nucleoplasm</location>
    </subcellularLocation>
</comment>